<feature type="domain" description="Shikimate dehydrogenase substrate binding N-terminal" evidence="4">
    <location>
        <begin position="14"/>
        <end position="96"/>
    </location>
</feature>
<dbReference type="InterPro" id="IPR046346">
    <property type="entry name" value="Aminoacid_DH-like_N_sf"/>
</dbReference>
<dbReference type="SUPFAM" id="SSF53223">
    <property type="entry name" value="Aminoacid dehydrogenase-like, N-terminal domain"/>
    <property type="match status" value="1"/>
</dbReference>
<reference evidence="5 6" key="1">
    <citation type="submission" date="2018-05" db="EMBL/GenBank/DDBJ databases">
        <title>Genomic Encyclopedia of Type Strains, Phase IV (KMG-IV): sequencing the most valuable type-strain genomes for metagenomic binning, comparative biology and taxonomic classification.</title>
        <authorList>
            <person name="Goeker M."/>
        </authorList>
    </citation>
    <scope>NUCLEOTIDE SEQUENCE [LARGE SCALE GENOMIC DNA]</scope>
    <source>
        <strain evidence="5 6">DSM 6462</strain>
    </source>
</reference>
<keyword evidence="3" id="KW-0028">Amino-acid biosynthesis</keyword>
<dbReference type="OrthoDB" id="7873617at2"/>
<evidence type="ECO:0000256" key="3">
    <source>
        <dbReference type="ARBA" id="ARBA00023141"/>
    </source>
</evidence>
<dbReference type="Gene3D" id="3.40.50.720">
    <property type="entry name" value="NAD(P)-binding Rossmann-like Domain"/>
    <property type="match status" value="1"/>
</dbReference>
<evidence type="ECO:0000313" key="6">
    <source>
        <dbReference type="Proteomes" id="UP000248021"/>
    </source>
</evidence>
<dbReference type="InterPro" id="IPR013708">
    <property type="entry name" value="Shikimate_DH-bd_N"/>
</dbReference>
<dbReference type="GO" id="GO:0005829">
    <property type="term" value="C:cytosol"/>
    <property type="evidence" value="ECO:0007669"/>
    <property type="project" value="TreeGrafter"/>
</dbReference>
<dbReference type="GO" id="GO:0050661">
    <property type="term" value="F:NADP binding"/>
    <property type="evidence" value="ECO:0007669"/>
    <property type="project" value="TreeGrafter"/>
</dbReference>
<dbReference type="PANTHER" id="PTHR21089">
    <property type="entry name" value="SHIKIMATE DEHYDROGENASE"/>
    <property type="match status" value="1"/>
</dbReference>
<dbReference type="Pfam" id="PF08501">
    <property type="entry name" value="Shikimate_dh_N"/>
    <property type="match status" value="1"/>
</dbReference>
<name>A0A2V3UAL2_9HYPH</name>
<dbReference type="SUPFAM" id="SSF51735">
    <property type="entry name" value="NAD(P)-binding Rossmann-fold domains"/>
    <property type="match status" value="1"/>
</dbReference>
<evidence type="ECO:0000256" key="1">
    <source>
        <dbReference type="ARBA" id="ARBA00004871"/>
    </source>
</evidence>
<comment type="pathway">
    <text evidence="1">Metabolic intermediate biosynthesis; chorismate biosynthesis; chorismate from D-erythrose 4-phosphate and phosphoenolpyruvate: step 4/7.</text>
</comment>
<dbReference type="GO" id="GO:0004764">
    <property type="term" value="F:shikimate 3-dehydrogenase (NADP+) activity"/>
    <property type="evidence" value="ECO:0007669"/>
    <property type="project" value="InterPro"/>
</dbReference>
<evidence type="ECO:0000313" key="5">
    <source>
        <dbReference type="EMBL" id="PXW61564.1"/>
    </source>
</evidence>
<proteinExistence type="predicted"/>
<dbReference type="EMBL" id="QJJK01000003">
    <property type="protein sequence ID" value="PXW61564.1"/>
    <property type="molecule type" value="Genomic_DNA"/>
</dbReference>
<dbReference type="GO" id="GO:0019632">
    <property type="term" value="P:shikimate metabolic process"/>
    <property type="evidence" value="ECO:0007669"/>
    <property type="project" value="TreeGrafter"/>
</dbReference>
<dbReference type="RefSeq" id="WP_110373871.1">
    <property type="nucleotide sequence ID" value="NZ_JAHBRY010000001.1"/>
</dbReference>
<dbReference type="GO" id="GO:0009073">
    <property type="term" value="P:aromatic amino acid family biosynthetic process"/>
    <property type="evidence" value="ECO:0007669"/>
    <property type="project" value="UniProtKB-KW"/>
</dbReference>
<accession>A0A2V3UAL2</accession>
<evidence type="ECO:0000256" key="2">
    <source>
        <dbReference type="ARBA" id="ARBA00023002"/>
    </source>
</evidence>
<dbReference type="GO" id="GO:0009423">
    <property type="term" value="P:chorismate biosynthetic process"/>
    <property type="evidence" value="ECO:0007669"/>
    <property type="project" value="TreeGrafter"/>
</dbReference>
<dbReference type="Gene3D" id="3.40.50.10860">
    <property type="entry name" value="Leucine Dehydrogenase, chain A, domain 1"/>
    <property type="match status" value="1"/>
</dbReference>
<dbReference type="PANTHER" id="PTHR21089:SF1">
    <property type="entry name" value="BIFUNCTIONAL 3-DEHYDROQUINATE DEHYDRATASE_SHIKIMATE DEHYDROGENASE, CHLOROPLASTIC"/>
    <property type="match status" value="1"/>
</dbReference>
<keyword evidence="2" id="KW-0560">Oxidoreductase</keyword>
<keyword evidence="3" id="KW-0057">Aromatic amino acid biosynthesis</keyword>
<keyword evidence="6" id="KW-1185">Reference proteome</keyword>
<protein>
    <submittedName>
        <fullName evidence="5">Shikimate dehydrogenase</fullName>
    </submittedName>
</protein>
<evidence type="ECO:0000259" key="4">
    <source>
        <dbReference type="Pfam" id="PF08501"/>
    </source>
</evidence>
<dbReference type="InterPro" id="IPR022893">
    <property type="entry name" value="Shikimate_DH_fam"/>
</dbReference>
<comment type="caution">
    <text evidence="5">The sequence shown here is derived from an EMBL/GenBank/DDBJ whole genome shotgun (WGS) entry which is preliminary data.</text>
</comment>
<gene>
    <name evidence="5" type="ORF">C7450_10380</name>
</gene>
<dbReference type="AlphaFoldDB" id="A0A2V3UAL2"/>
<sequence>MLERYSGATRIYFIIGHPIAQVKAPAGMTRFFEVEGRDALCVPIEVPPSGFDAFVTAVTDLSNVDGLAITIPHKFAAARACATVSERTRLLTTCNVMRRGPDRGWHGDMVDGIGSVAALRAKGGSIAGKRALLVGAGGAGSAIGLALLDEGAALLAVHDTDVGRRDALIARLRQRHDGRVVAGSDDPTGFAIVSNASPAGMNPADPLPVDVGRLEPGTFVCDAITLPEITPLIHAARARGCLTSTGIDMFEAERRSMFDFWFAT</sequence>
<dbReference type="InterPro" id="IPR036291">
    <property type="entry name" value="NAD(P)-bd_dom_sf"/>
</dbReference>
<organism evidence="5 6">
    <name type="scientific">Chelatococcus asaccharovorans</name>
    <dbReference type="NCBI Taxonomy" id="28210"/>
    <lineage>
        <taxon>Bacteria</taxon>
        <taxon>Pseudomonadati</taxon>
        <taxon>Pseudomonadota</taxon>
        <taxon>Alphaproteobacteria</taxon>
        <taxon>Hyphomicrobiales</taxon>
        <taxon>Chelatococcaceae</taxon>
        <taxon>Chelatococcus</taxon>
    </lineage>
</organism>
<dbReference type="Proteomes" id="UP000248021">
    <property type="component" value="Unassembled WGS sequence"/>
</dbReference>